<evidence type="ECO:0000256" key="3">
    <source>
        <dbReference type="ARBA" id="ARBA00022692"/>
    </source>
</evidence>
<dbReference type="PANTHER" id="PTHR24248">
    <property type="entry name" value="ADRENERGIC RECEPTOR-RELATED G-PROTEIN COUPLED RECEPTOR"/>
    <property type="match status" value="1"/>
</dbReference>
<evidence type="ECO:0000256" key="10">
    <source>
        <dbReference type="SAM" id="Phobius"/>
    </source>
</evidence>
<comment type="subcellular location">
    <subcellularLocation>
        <location evidence="1">Cell membrane</location>
        <topology evidence="1">Multi-pass membrane protein</topology>
    </subcellularLocation>
</comment>
<feature type="transmembrane region" description="Helical" evidence="10">
    <location>
        <begin position="362"/>
        <end position="380"/>
    </location>
</feature>
<keyword evidence="4 10" id="KW-1133">Transmembrane helix</keyword>
<evidence type="ECO:0000313" key="12">
    <source>
        <dbReference type="EMBL" id="CAL5141951.1"/>
    </source>
</evidence>
<dbReference type="Pfam" id="PF00001">
    <property type="entry name" value="7tm_1"/>
    <property type="match status" value="1"/>
</dbReference>
<dbReference type="PROSITE" id="PS50262">
    <property type="entry name" value="G_PROTEIN_RECEP_F1_2"/>
    <property type="match status" value="1"/>
</dbReference>
<reference evidence="12" key="1">
    <citation type="submission" date="2024-06" db="EMBL/GenBank/DDBJ databases">
        <authorList>
            <person name="Liu X."/>
            <person name="Lenzi L."/>
            <person name="Haldenby T S."/>
            <person name="Uol C."/>
        </authorList>
    </citation>
    <scope>NUCLEOTIDE SEQUENCE</scope>
</reference>
<feature type="transmembrane region" description="Helical" evidence="10">
    <location>
        <begin position="210"/>
        <end position="235"/>
    </location>
</feature>
<evidence type="ECO:0000256" key="8">
    <source>
        <dbReference type="ARBA" id="ARBA00023170"/>
    </source>
</evidence>
<evidence type="ECO:0000256" key="6">
    <source>
        <dbReference type="ARBA" id="ARBA00023136"/>
    </source>
</evidence>
<keyword evidence="5" id="KW-0297">G-protein coupled receptor</keyword>
<dbReference type="Proteomes" id="UP001497525">
    <property type="component" value="Unassembled WGS sequence"/>
</dbReference>
<accession>A0AAV2U022</accession>
<evidence type="ECO:0000256" key="4">
    <source>
        <dbReference type="ARBA" id="ARBA00022989"/>
    </source>
</evidence>
<dbReference type="EMBL" id="CAXLJL010000933">
    <property type="protein sequence ID" value="CAL5141951.1"/>
    <property type="molecule type" value="Genomic_DNA"/>
</dbReference>
<dbReference type="GO" id="GO:0004930">
    <property type="term" value="F:G protein-coupled receptor activity"/>
    <property type="evidence" value="ECO:0007669"/>
    <property type="project" value="UniProtKB-KW"/>
</dbReference>
<keyword evidence="8" id="KW-0675">Receptor</keyword>
<evidence type="ECO:0000313" key="13">
    <source>
        <dbReference type="Proteomes" id="UP001497525"/>
    </source>
</evidence>
<feature type="domain" description="G-protein coupled receptors family 1 profile" evidence="11">
    <location>
        <begin position="59"/>
        <end position="420"/>
    </location>
</feature>
<dbReference type="PRINTS" id="PR00237">
    <property type="entry name" value="GPCRRHODOPSN"/>
</dbReference>
<dbReference type="SUPFAM" id="SSF81321">
    <property type="entry name" value="Family A G protein-coupled receptor-like"/>
    <property type="match status" value="1"/>
</dbReference>
<comment type="caution">
    <text evidence="12">The sequence shown here is derived from an EMBL/GenBank/DDBJ whole genome shotgun (WGS) entry which is preliminary data.</text>
</comment>
<dbReference type="AlphaFoldDB" id="A0AAV2U022"/>
<dbReference type="GO" id="GO:0005886">
    <property type="term" value="C:plasma membrane"/>
    <property type="evidence" value="ECO:0007669"/>
    <property type="project" value="UniProtKB-SubCell"/>
</dbReference>
<evidence type="ECO:0000259" key="11">
    <source>
        <dbReference type="PROSITE" id="PS50262"/>
    </source>
</evidence>
<evidence type="ECO:0000256" key="7">
    <source>
        <dbReference type="ARBA" id="ARBA00023157"/>
    </source>
</evidence>
<keyword evidence="7" id="KW-1015">Disulfide bond</keyword>
<organism evidence="12 13">
    <name type="scientific">Calicophoron daubneyi</name>
    <name type="common">Rumen fluke</name>
    <name type="synonym">Paramphistomum daubneyi</name>
    <dbReference type="NCBI Taxonomy" id="300641"/>
    <lineage>
        <taxon>Eukaryota</taxon>
        <taxon>Metazoa</taxon>
        <taxon>Spiralia</taxon>
        <taxon>Lophotrochozoa</taxon>
        <taxon>Platyhelminthes</taxon>
        <taxon>Trematoda</taxon>
        <taxon>Digenea</taxon>
        <taxon>Plagiorchiida</taxon>
        <taxon>Pronocephalata</taxon>
        <taxon>Paramphistomoidea</taxon>
        <taxon>Paramphistomidae</taxon>
        <taxon>Calicophoron</taxon>
    </lineage>
</organism>
<dbReference type="InterPro" id="IPR017452">
    <property type="entry name" value="GPCR_Rhodpsn_7TM"/>
</dbReference>
<evidence type="ECO:0000256" key="9">
    <source>
        <dbReference type="ARBA" id="ARBA00023224"/>
    </source>
</evidence>
<keyword evidence="6 10" id="KW-0472">Membrane</keyword>
<keyword evidence="3 10" id="KW-0812">Transmembrane</keyword>
<sequence>MVNSTRSGSGGGIQVQSYGVWIQKNWTEGITTKPHGQSSAGNIMLVVSLAALIGWTLVANFVVVTALYRQPALRKICNLLVGHLALTDFFIALVLMTVSASSEYLGYWPFSADLCVLWIINHKLIYTASIWSTTSIAIDRYIAVAHPTWYSSKARRKWLRVFSYISLVWFISICTSVPSFFMYSRKLAQLYENKRLEGKLVCRVHLHPVYATYVAISSFTAPMLLMIILYTRILVLMKRQRKKHAVKVKNREQFDETIQACKLLLDKEGKKILEVEHLKVVQSRRTHSDNLYLRNLTGAEASEYRIASDRKGSHDDSSKNSSMEGIKFYWGQLRSPSGAEIVPSDNKIRSFKVMRLQREQRTLKLVVMLIALLGIAWFPYVTDYLVMAYCVSLRGQAHTIWERLGLWNGYLNSGLNPIAYALFNQGLRKAMFGCKQ</sequence>
<feature type="transmembrane region" description="Helical" evidence="10">
    <location>
        <begin position="161"/>
        <end position="183"/>
    </location>
</feature>
<proteinExistence type="predicted"/>
<keyword evidence="9" id="KW-0807">Transducer</keyword>
<feature type="transmembrane region" description="Helical" evidence="10">
    <location>
        <begin position="43"/>
        <end position="68"/>
    </location>
</feature>
<dbReference type="Gene3D" id="1.20.1070.10">
    <property type="entry name" value="Rhodopsin 7-helix transmembrane proteins"/>
    <property type="match status" value="1"/>
</dbReference>
<protein>
    <recommendedName>
        <fullName evidence="11">G-protein coupled receptors family 1 profile domain-containing protein</fullName>
    </recommendedName>
</protein>
<evidence type="ECO:0000256" key="2">
    <source>
        <dbReference type="ARBA" id="ARBA00022475"/>
    </source>
</evidence>
<evidence type="ECO:0000256" key="5">
    <source>
        <dbReference type="ARBA" id="ARBA00023040"/>
    </source>
</evidence>
<feature type="transmembrane region" description="Helical" evidence="10">
    <location>
        <begin position="80"/>
        <end position="98"/>
    </location>
</feature>
<name>A0AAV2U022_CALDB</name>
<gene>
    <name evidence="12" type="ORF">CDAUBV1_LOCUS17239</name>
</gene>
<dbReference type="InterPro" id="IPR000276">
    <property type="entry name" value="GPCR_Rhodpsn"/>
</dbReference>
<dbReference type="PANTHER" id="PTHR24248:SF125">
    <property type="entry name" value="DOPAMINE D2-LIKE RECEPTOR"/>
    <property type="match status" value="1"/>
</dbReference>
<keyword evidence="2" id="KW-1003">Cell membrane</keyword>
<evidence type="ECO:0000256" key="1">
    <source>
        <dbReference type="ARBA" id="ARBA00004651"/>
    </source>
</evidence>